<feature type="region of interest" description="Disordered" evidence="1">
    <location>
        <begin position="39"/>
        <end position="72"/>
    </location>
</feature>
<dbReference type="Proteomes" id="UP000234681">
    <property type="component" value="Chromosome 2"/>
</dbReference>
<keyword evidence="2" id="KW-0732">Signal</keyword>
<evidence type="ECO:0000313" key="4">
    <source>
        <dbReference type="Proteomes" id="UP000234681"/>
    </source>
</evidence>
<accession>A6I5N9</accession>
<gene>
    <name evidence="3" type="ORF">rCG_44728</name>
</gene>
<dbReference type="AlphaFoldDB" id="A6I5N9"/>
<feature type="signal peptide" evidence="2">
    <location>
        <begin position="1"/>
        <end position="20"/>
    </location>
</feature>
<evidence type="ECO:0000313" key="3">
    <source>
        <dbReference type="EMBL" id="EDM10347.1"/>
    </source>
</evidence>
<proteinExistence type="predicted"/>
<organism evidence="3 4">
    <name type="scientific">Rattus norvegicus</name>
    <name type="common">Rat</name>
    <dbReference type="NCBI Taxonomy" id="10116"/>
    <lineage>
        <taxon>Eukaryota</taxon>
        <taxon>Metazoa</taxon>
        <taxon>Chordata</taxon>
        <taxon>Craniata</taxon>
        <taxon>Vertebrata</taxon>
        <taxon>Euteleostomi</taxon>
        <taxon>Mammalia</taxon>
        <taxon>Eutheria</taxon>
        <taxon>Euarchontoglires</taxon>
        <taxon>Glires</taxon>
        <taxon>Rodentia</taxon>
        <taxon>Myomorpha</taxon>
        <taxon>Muroidea</taxon>
        <taxon>Muridae</taxon>
        <taxon>Murinae</taxon>
        <taxon>Rattus</taxon>
    </lineage>
</organism>
<sequence>MGFLLLFLVFAEDLVEHAESSFLLLGLTVLRGERPSRLCSRETGKNKNARRGQEMGGKNDMTPPSPSTCFIS</sequence>
<reference evidence="4" key="1">
    <citation type="submission" date="2005-09" db="EMBL/GenBank/DDBJ databases">
        <authorList>
            <person name="Mural R.J."/>
            <person name="Li P.W."/>
            <person name="Adams M.D."/>
            <person name="Amanatides P.G."/>
            <person name="Baden-Tillson H."/>
            <person name="Barnstead M."/>
            <person name="Chin S.H."/>
            <person name="Dew I."/>
            <person name="Evans C.A."/>
            <person name="Ferriera S."/>
            <person name="Flanigan M."/>
            <person name="Fosler C."/>
            <person name="Glodek A."/>
            <person name="Gu Z."/>
            <person name="Holt R.A."/>
            <person name="Jennings D."/>
            <person name="Kraft C.L."/>
            <person name="Lu F."/>
            <person name="Nguyen T."/>
            <person name="Nusskern D.R."/>
            <person name="Pfannkoch C.M."/>
            <person name="Sitter C."/>
            <person name="Sutton G.G."/>
            <person name="Venter J.C."/>
            <person name="Wang Z."/>
            <person name="Woodage T."/>
            <person name="Zheng X.H."/>
            <person name="Zhong F."/>
        </authorList>
    </citation>
    <scope>NUCLEOTIDE SEQUENCE [LARGE SCALE GENOMIC DNA]</scope>
    <source>
        <strain>BN</strain>
        <strain evidence="4">Sprague-Dawley</strain>
    </source>
</reference>
<evidence type="ECO:0000256" key="1">
    <source>
        <dbReference type="SAM" id="MobiDB-lite"/>
    </source>
</evidence>
<protein>
    <submittedName>
        <fullName evidence="3">RCG44728</fullName>
    </submittedName>
</protein>
<dbReference type="EMBL" id="CH473955">
    <property type="protein sequence ID" value="EDM10347.1"/>
    <property type="molecule type" value="Genomic_DNA"/>
</dbReference>
<feature type="chain" id="PRO_5039921622" evidence="2">
    <location>
        <begin position="21"/>
        <end position="72"/>
    </location>
</feature>
<evidence type="ECO:0000256" key="2">
    <source>
        <dbReference type="SAM" id="SignalP"/>
    </source>
</evidence>
<name>A6I5N9_RAT</name>